<accession>A0A3N6PJA3</accession>
<gene>
    <name evidence="2" type="ORF">D5R40_08000</name>
</gene>
<keyword evidence="1" id="KW-0472">Membrane</keyword>
<evidence type="ECO:0000313" key="3">
    <source>
        <dbReference type="Proteomes" id="UP000269154"/>
    </source>
</evidence>
<protein>
    <submittedName>
        <fullName evidence="2">Uncharacterized protein</fullName>
    </submittedName>
</protein>
<dbReference type="RefSeq" id="WP_124146310.1">
    <property type="nucleotide sequence ID" value="NZ_CAWOKI010000149.1"/>
</dbReference>
<proteinExistence type="predicted"/>
<evidence type="ECO:0000256" key="1">
    <source>
        <dbReference type="SAM" id="Phobius"/>
    </source>
</evidence>
<reference evidence="2 3" key="1">
    <citation type="journal article" date="2018" name="ACS Chem. Biol.">
        <title>Ketoreductase domain dysfunction expands chemodiversity: malyngamide biosynthesis in the cyanobacterium Okeania hirsuta.</title>
        <authorList>
            <person name="Moss N.A."/>
            <person name="Leao T."/>
            <person name="Rankin M."/>
            <person name="McCullough T.M."/>
            <person name="Qu P."/>
            <person name="Korobeynikov A."/>
            <person name="Smith J.L."/>
            <person name="Gerwick L."/>
            <person name="Gerwick W.H."/>
        </authorList>
    </citation>
    <scope>NUCLEOTIDE SEQUENCE [LARGE SCALE GENOMIC DNA]</scope>
    <source>
        <strain evidence="2 3">PAB10Feb10-1</strain>
    </source>
</reference>
<dbReference type="AlphaFoldDB" id="A0A3N6PJA3"/>
<keyword evidence="1" id="KW-1133">Transmembrane helix</keyword>
<organism evidence="2 3">
    <name type="scientific">Okeania hirsuta</name>
    <dbReference type="NCBI Taxonomy" id="1458930"/>
    <lineage>
        <taxon>Bacteria</taxon>
        <taxon>Bacillati</taxon>
        <taxon>Cyanobacteriota</taxon>
        <taxon>Cyanophyceae</taxon>
        <taxon>Oscillatoriophycideae</taxon>
        <taxon>Oscillatoriales</taxon>
        <taxon>Microcoleaceae</taxon>
        <taxon>Okeania</taxon>
    </lineage>
</organism>
<feature type="transmembrane region" description="Helical" evidence="1">
    <location>
        <begin position="29"/>
        <end position="48"/>
    </location>
</feature>
<comment type="caution">
    <text evidence="2">The sequence shown here is derived from an EMBL/GenBank/DDBJ whole genome shotgun (WGS) entry which is preliminary data.</text>
</comment>
<evidence type="ECO:0000313" key="2">
    <source>
        <dbReference type="EMBL" id="RQH48238.1"/>
    </source>
</evidence>
<feature type="transmembrane region" description="Helical" evidence="1">
    <location>
        <begin position="54"/>
        <end position="77"/>
    </location>
</feature>
<keyword evidence="3" id="KW-1185">Reference proteome</keyword>
<name>A0A3N6PJA3_9CYAN</name>
<keyword evidence="1" id="KW-0812">Transmembrane</keyword>
<dbReference type="EMBL" id="RCBY01000031">
    <property type="protein sequence ID" value="RQH48238.1"/>
    <property type="molecule type" value="Genomic_DNA"/>
</dbReference>
<sequence length="81" mass="9022">MARKILKGKDAKMLEKPLKKDIKWTPKKLTLAGIGLLIPYTAIVVYVISFGVPLGLVIVMIAIPVIFFGGFSLLYYLTRNL</sequence>
<dbReference type="Proteomes" id="UP000269154">
    <property type="component" value="Unassembled WGS sequence"/>
</dbReference>
<dbReference type="OrthoDB" id="465938at2"/>